<name>A0A284RSX7_ARMOS</name>
<keyword evidence="2" id="KW-1185">Reference proteome</keyword>
<evidence type="ECO:0000313" key="2">
    <source>
        <dbReference type="Proteomes" id="UP000219338"/>
    </source>
</evidence>
<accession>A0A284RSX7</accession>
<reference evidence="2" key="1">
    <citation type="journal article" date="2017" name="Nat. Ecol. Evol.">
        <title>Genome expansion and lineage-specific genetic innovations in the forest pathogenic fungi Armillaria.</title>
        <authorList>
            <person name="Sipos G."/>
            <person name="Prasanna A.N."/>
            <person name="Walter M.C."/>
            <person name="O'Connor E."/>
            <person name="Balint B."/>
            <person name="Krizsan K."/>
            <person name="Kiss B."/>
            <person name="Hess J."/>
            <person name="Varga T."/>
            <person name="Slot J."/>
            <person name="Riley R."/>
            <person name="Boka B."/>
            <person name="Rigling D."/>
            <person name="Barry K."/>
            <person name="Lee J."/>
            <person name="Mihaltcheva S."/>
            <person name="LaButti K."/>
            <person name="Lipzen A."/>
            <person name="Waldron R."/>
            <person name="Moloney N.M."/>
            <person name="Sperisen C."/>
            <person name="Kredics L."/>
            <person name="Vagvoelgyi C."/>
            <person name="Patrignani A."/>
            <person name="Fitzpatrick D."/>
            <person name="Nagy I."/>
            <person name="Doyle S."/>
            <person name="Anderson J.B."/>
            <person name="Grigoriev I.V."/>
            <person name="Gueldener U."/>
            <person name="Muensterkoetter M."/>
            <person name="Nagy L.G."/>
        </authorList>
    </citation>
    <scope>NUCLEOTIDE SEQUENCE [LARGE SCALE GENOMIC DNA]</scope>
    <source>
        <strain evidence="2">C18/9</strain>
    </source>
</reference>
<evidence type="ECO:0000313" key="1">
    <source>
        <dbReference type="EMBL" id="SJL11848.1"/>
    </source>
</evidence>
<protein>
    <submittedName>
        <fullName evidence="1">Uncharacterized protein</fullName>
    </submittedName>
</protein>
<proteinExistence type="predicted"/>
<organism evidence="1 2">
    <name type="scientific">Armillaria ostoyae</name>
    <name type="common">Armillaria root rot fungus</name>
    <dbReference type="NCBI Taxonomy" id="47428"/>
    <lineage>
        <taxon>Eukaryota</taxon>
        <taxon>Fungi</taxon>
        <taxon>Dikarya</taxon>
        <taxon>Basidiomycota</taxon>
        <taxon>Agaricomycotina</taxon>
        <taxon>Agaricomycetes</taxon>
        <taxon>Agaricomycetidae</taxon>
        <taxon>Agaricales</taxon>
        <taxon>Marasmiineae</taxon>
        <taxon>Physalacriaceae</taxon>
        <taxon>Armillaria</taxon>
    </lineage>
</organism>
<sequence length="143" mass="16650">MSDMVESPQLYDISLYMNFVIYLPEIEQHLMVMDGGQDMLHEHSGTLLQLCMAEKHQSVCLYRRREDSHEIGSQRRNLQVIVTGEHGVCEYWKQATQFEDRLRYIGDALRRGIYILSTTNDADEFHLVFQKAGQSVILLLNDL</sequence>
<dbReference type="Proteomes" id="UP000219338">
    <property type="component" value="Unassembled WGS sequence"/>
</dbReference>
<dbReference type="EMBL" id="FUEG01000015">
    <property type="protein sequence ID" value="SJL11848.1"/>
    <property type="molecule type" value="Genomic_DNA"/>
</dbReference>
<dbReference type="AlphaFoldDB" id="A0A284RSX7"/>
<gene>
    <name evidence="1" type="ORF">ARMOST_15259</name>
</gene>